<dbReference type="InterPro" id="IPR026444">
    <property type="entry name" value="Secre_tail"/>
</dbReference>
<dbReference type="Pfam" id="PF13620">
    <property type="entry name" value="CarboxypepD_reg"/>
    <property type="match status" value="1"/>
</dbReference>
<dbReference type="PANTHER" id="PTHR48056:SF81">
    <property type="entry name" value="RECEPTOR PROTEIN-TYROSINE KINASE CEPR1"/>
    <property type="match status" value="1"/>
</dbReference>
<evidence type="ECO:0000256" key="5">
    <source>
        <dbReference type="ARBA" id="ARBA00022741"/>
    </source>
</evidence>
<dbReference type="FunFam" id="3.80.10.10:FF:000041">
    <property type="entry name" value="LRR receptor-like serine/threonine-protein kinase ERECTA"/>
    <property type="match status" value="2"/>
</dbReference>
<proteinExistence type="predicted"/>
<organism evidence="8 9">
    <name type="scientific">Marivirga tractuosa (strain ATCC 23168 / DSM 4126 / NBRC 15989 / NCIMB 1408 / VKM B-1430 / H-43)</name>
    <name type="common">Microscilla tractuosa</name>
    <name type="synonym">Flexibacter tractuosus</name>
    <dbReference type="NCBI Taxonomy" id="643867"/>
    <lineage>
        <taxon>Bacteria</taxon>
        <taxon>Pseudomonadati</taxon>
        <taxon>Bacteroidota</taxon>
        <taxon>Cytophagia</taxon>
        <taxon>Cytophagales</taxon>
        <taxon>Marivirgaceae</taxon>
        <taxon>Marivirga</taxon>
    </lineage>
</organism>
<dbReference type="KEGG" id="mtt:Ftrac_1411"/>
<sequence length="1293" mass="142874">MKRILIFFIFSILLGSQFLIAQEQKRYNYGNIATKIESGNVSMQVSSSSYNTQNLQSGSFKSKQGFLSILASSNFADSLALVDLYNATNPGDTTWNVSTGWLTAPLNEWHGIGLNAEGRVNYLDLNNNNLTGTLPESLKNLDSLESFFFYGNANLEGNLFDFLVNYPNLVSVVTHDCNFTGTILPEAFHPNLSEIRSFNNQLTGSIPAEISNATNLVEINLSGNQLEGAIPAEIGSLAALFELSLGQNKLSGAIPTEIGNLTGLRFLNLANDSLSGNIPVSLGQLDNLEELNLSGNYLTGNIPEEIGQLSNLRNLFLNNNQLSGQVPASLVNLGALEAFIIYQNQLEGTLPDILHLPALRDFDVWGNGKLFVEIPDDLGTLTNLNTFAIGATVANRGEFPEGFYQLTNLVRLDLGGQQFTGSLTSAVANWTNLDNIYLWQNQLNGALPQEFTSISTLRTLDINQNSFTSIPDFSATNIVQLSVIGNRLSFNSLIPNLGLAEFIFRNQRRVEEDQDVQLNIGENYEITTSMQDQEGNQYTWVFNNDTIATDQLNLTVNNFSIANSGSYRLLATHPDIADFFISSGFTNLKINGEPRTWYVDNRPNTAKDFNSLYQAIYASKANDTIYIAGSPEPYQTSGGLLLNTPRVIYGPGYFLDRNEGLQFNTDPAIIGDGLTLAPGSDGTQIYGVSFSAPVRLNNTFFTEGDTLKNIGFIGNRFLEGSNFGFVSHIDGLTFKGNYNPIFAFYITDAQGEQSGLYASYENFDVSNNINISVRPFNFQFATSANNNGMDNIVFSHNLIDTIANINDAVFENNIIKTHSSSGNTFNNNIDYADNLFENTSGNFNVDNDFTPIDTGLPQGPFSGEDPYQLSGLPPIPSINNIQIGSRLSAIVNVKSNNQNNIQRLRYQYRRNNQASSPFSVRGFEASPQVEVEFLPNRSVIQPNQTYDLIFIAIDETGKRSHRTYIPYEAIAANLSGNVVDVDNINVTAGNVRLFAINPFANKYDTAAVQSLAGSNSFNFENLILGDYIILADPDANEYPNLIPTYLGNTLDWQVADTLFLQENTSGITIEVEKEPEPLTEPGSEISGFIEEEFEEADSSLRVLPRRRVSGAGVSVRTLSASTRENSSLRLLNDEYELVAYVKTDENGEFSFPNLPSGDYRIRVEYPGVENDETSDIDFNLSGEQGEVVSVEAIVEDGVIKVTETGRVTANEPDKIKRFSFYPNPASNELNLKLENYLEASELTIFDLKGIVYKRIKLKNKQTKIDIRDLPTGTYILRLQDIEGNHIMTKMIKN</sequence>
<protein>
    <submittedName>
        <fullName evidence="8">Leucine-rich repeat-containing protein</fullName>
    </submittedName>
</protein>
<evidence type="ECO:0000259" key="7">
    <source>
        <dbReference type="Pfam" id="PF18962"/>
    </source>
</evidence>
<dbReference type="GO" id="GO:0005886">
    <property type="term" value="C:plasma membrane"/>
    <property type="evidence" value="ECO:0007669"/>
    <property type="project" value="UniProtKB-SubCell"/>
</dbReference>
<dbReference type="InterPro" id="IPR013783">
    <property type="entry name" value="Ig-like_fold"/>
</dbReference>
<dbReference type="SUPFAM" id="SSF52058">
    <property type="entry name" value="L domain-like"/>
    <property type="match status" value="2"/>
</dbReference>
<evidence type="ECO:0000313" key="8">
    <source>
        <dbReference type="EMBL" id="ADR21401.1"/>
    </source>
</evidence>
<keyword evidence="2" id="KW-0472">Membrane</keyword>
<dbReference type="EMBL" id="CP002349">
    <property type="protein sequence ID" value="ADR21401.1"/>
    <property type="molecule type" value="Genomic_DNA"/>
</dbReference>
<dbReference type="RefSeq" id="WP_013453548.1">
    <property type="nucleotide sequence ID" value="NC_014759.1"/>
</dbReference>
<dbReference type="PANTHER" id="PTHR48056">
    <property type="entry name" value="LRR RECEPTOR-LIKE SERINE/THREONINE-PROTEIN KINASE-RELATED"/>
    <property type="match status" value="1"/>
</dbReference>
<keyword evidence="4" id="KW-0677">Repeat</keyword>
<dbReference type="SUPFAM" id="SSF117074">
    <property type="entry name" value="Hypothetical protein PA1324"/>
    <property type="match status" value="1"/>
</dbReference>
<evidence type="ECO:0000256" key="6">
    <source>
        <dbReference type="ARBA" id="ARBA00022840"/>
    </source>
</evidence>
<dbReference type="GO" id="GO:0005524">
    <property type="term" value="F:ATP binding"/>
    <property type="evidence" value="ECO:0007669"/>
    <property type="project" value="UniProtKB-KW"/>
</dbReference>
<evidence type="ECO:0000256" key="3">
    <source>
        <dbReference type="ARBA" id="ARBA00022614"/>
    </source>
</evidence>
<comment type="subcellular location">
    <subcellularLocation>
        <location evidence="1">Cell membrane</location>
    </subcellularLocation>
</comment>
<dbReference type="FunFam" id="3.80.10.10:FF:000383">
    <property type="entry name" value="Leucine-rich repeat receptor protein kinase EMS1"/>
    <property type="match status" value="1"/>
</dbReference>
<keyword evidence="3" id="KW-0433">Leucine-rich repeat</keyword>
<feature type="domain" description="Secretion system C-terminal sorting" evidence="7">
    <location>
        <begin position="1221"/>
        <end position="1291"/>
    </location>
</feature>
<dbReference type="Pfam" id="PF18962">
    <property type="entry name" value="Por_Secre_tail"/>
    <property type="match status" value="1"/>
</dbReference>
<dbReference type="eggNOG" id="COG4886">
    <property type="taxonomic scope" value="Bacteria"/>
</dbReference>
<dbReference type="Pfam" id="PF00560">
    <property type="entry name" value="LRR_1"/>
    <property type="match status" value="4"/>
</dbReference>
<dbReference type="InterPro" id="IPR050647">
    <property type="entry name" value="Plant_LRR-RLKs"/>
</dbReference>
<dbReference type="HOGENOM" id="CLU_262044_0_0_10"/>
<keyword evidence="5" id="KW-0547">Nucleotide-binding</keyword>
<evidence type="ECO:0000256" key="2">
    <source>
        <dbReference type="ARBA" id="ARBA00022475"/>
    </source>
</evidence>
<dbReference type="InterPro" id="IPR011050">
    <property type="entry name" value="Pectin_lyase_fold/virulence"/>
</dbReference>
<dbReference type="PROSITE" id="PS51450">
    <property type="entry name" value="LRR"/>
    <property type="match status" value="2"/>
</dbReference>
<gene>
    <name evidence="8" type="ordered locus">Ftrac_1411</name>
</gene>
<keyword evidence="6" id="KW-0067">ATP-binding</keyword>
<reference evidence="8 9" key="1">
    <citation type="journal article" date="2011" name="Stand. Genomic Sci.">
        <title>Complete genome sequence of Marivirga tractuosa type strain (H-43).</title>
        <authorList>
            <person name="Pagani I."/>
            <person name="Chertkov O."/>
            <person name="Lapidus A."/>
            <person name="Lucas S."/>
            <person name="Del Rio T.G."/>
            <person name="Tice H."/>
            <person name="Copeland A."/>
            <person name="Cheng J.F."/>
            <person name="Nolan M."/>
            <person name="Saunders E."/>
            <person name="Pitluck S."/>
            <person name="Held B."/>
            <person name="Goodwin L."/>
            <person name="Liolios K."/>
            <person name="Ovchinikova G."/>
            <person name="Ivanova N."/>
            <person name="Mavromatis K."/>
            <person name="Pati A."/>
            <person name="Chen A."/>
            <person name="Palaniappan K."/>
            <person name="Land M."/>
            <person name="Hauser L."/>
            <person name="Jeffries C.D."/>
            <person name="Detter J.C."/>
            <person name="Han C."/>
            <person name="Tapia R."/>
            <person name="Ngatchou-Djao O.D."/>
            <person name="Rohde M."/>
            <person name="Goker M."/>
            <person name="Spring S."/>
            <person name="Sikorski J."/>
            <person name="Woyke T."/>
            <person name="Bristow J."/>
            <person name="Eisen J.A."/>
            <person name="Markowitz V."/>
            <person name="Hugenholtz P."/>
            <person name="Klenk H.P."/>
            <person name="Kyrpides N.C."/>
        </authorList>
    </citation>
    <scope>NUCLEOTIDE SEQUENCE [LARGE SCALE GENOMIC DNA]</scope>
    <source>
        <strain evidence="9">ATCC 23168 / DSM 4126 / NBRC 15989 / NCIMB 1408 / VKM B-1430 / H-43</strain>
    </source>
</reference>
<accession>E4TMX0</accession>
<keyword evidence="9" id="KW-1185">Reference proteome</keyword>
<dbReference type="Gene3D" id="2.60.40.10">
    <property type="entry name" value="Immunoglobulins"/>
    <property type="match status" value="2"/>
</dbReference>
<dbReference type="OrthoDB" id="1491619at2"/>
<evidence type="ECO:0000256" key="1">
    <source>
        <dbReference type="ARBA" id="ARBA00004236"/>
    </source>
</evidence>
<keyword evidence="2" id="KW-1003">Cell membrane</keyword>
<name>E4TMX0_MARTH</name>
<dbReference type="STRING" id="643867.Ftrac_1411"/>
<dbReference type="InterPro" id="IPR032675">
    <property type="entry name" value="LRR_dom_sf"/>
</dbReference>
<evidence type="ECO:0000256" key="4">
    <source>
        <dbReference type="ARBA" id="ARBA00022737"/>
    </source>
</evidence>
<dbReference type="Proteomes" id="UP000008720">
    <property type="component" value="Chromosome"/>
</dbReference>
<dbReference type="SUPFAM" id="SSF51126">
    <property type="entry name" value="Pectin lyase-like"/>
    <property type="match status" value="1"/>
</dbReference>
<dbReference type="NCBIfam" id="TIGR04183">
    <property type="entry name" value="Por_Secre_tail"/>
    <property type="match status" value="1"/>
</dbReference>
<dbReference type="Gene3D" id="3.80.10.10">
    <property type="entry name" value="Ribonuclease Inhibitor"/>
    <property type="match status" value="4"/>
</dbReference>
<dbReference type="InterPro" id="IPR001611">
    <property type="entry name" value="Leu-rich_rpt"/>
</dbReference>
<evidence type="ECO:0000313" key="9">
    <source>
        <dbReference type="Proteomes" id="UP000008720"/>
    </source>
</evidence>